<proteinExistence type="predicted"/>
<accession>A0A1I3YT51</accession>
<evidence type="ECO:0000313" key="2">
    <source>
        <dbReference type="EMBL" id="SFK35097.1"/>
    </source>
</evidence>
<protein>
    <recommendedName>
        <fullName evidence="4">Transglycosylase associated protein</fullName>
    </recommendedName>
</protein>
<feature type="transmembrane region" description="Helical" evidence="1">
    <location>
        <begin position="33"/>
        <end position="54"/>
    </location>
</feature>
<evidence type="ECO:0000313" key="3">
    <source>
        <dbReference type="Proteomes" id="UP000198755"/>
    </source>
</evidence>
<dbReference type="EMBL" id="FOSN01000006">
    <property type="protein sequence ID" value="SFK35097.1"/>
    <property type="molecule type" value="Genomic_DNA"/>
</dbReference>
<name>A0A1I3YT51_9HYPH</name>
<sequence length="92" mass="9086">MSAIIVALLIQIAVGIIVGNGIRLAVKGVPLSILAATVLGAAGAAIGGQLVSAFTGITTLDAGTLAVQILISAVVSAIFTVIIGGMQRVKEY</sequence>
<evidence type="ECO:0008006" key="4">
    <source>
        <dbReference type="Google" id="ProtNLM"/>
    </source>
</evidence>
<evidence type="ECO:0000256" key="1">
    <source>
        <dbReference type="SAM" id="Phobius"/>
    </source>
</evidence>
<dbReference type="RefSeq" id="WP_139223569.1">
    <property type="nucleotide sequence ID" value="NZ_FOSN01000006.1"/>
</dbReference>
<keyword evidence="1" id="KW-0472">Membrane</keyword>
<dbReference type="AlphaFoldDB" id="A0A1I3YT51"/>
<keyword evidence="1" id="KW-0812">Transmembrane</keyword>
<gene>
    <name evidence="2" type="ORF">SAMN05444581_106175</name>
</gene>
<feature type="transmembrane region" description="Helical" evidence="1">
    <location>
        <begin position="66"/>
        <end position="86"/>
    </location>
</feature>
<reference evidence="2 3" key="1">
    <citation type="submission" date="2016-10" db="EMBL/GenBank/DDBJ databases">
        <authorList>
            <person name="de Groot N.N."/>
        </authorList>
    </citation>
    <scope>NUCLEOTIDE SEQUENCE [LARGE SCALE GENOMIC DNA]</scope>
    <source>
        <strain evidence="2 3">NE2</strain>
    </source>
</reference>
<keyword evidence="3" id="KW-1185">Reference proteome</keyword>
<organism evidence="2 3">
    <name type="scientific">Methylocapsa palsarum</name>
    <dbReference type="NCBI Taxonomy" id="1612308"/>
    <lineage>
        <taxon>Bacteria</taxon>
        <taxon>Pseudomonadati</taxon>
        <taxon>Pseudomonadota</taxon>
        <taxon>Alphaproteobacteria</taxon>
        <taxon>Hyphomicrobiales</taxon>
        <taxon>Beijerinckiaceae</taxon>
        <taxon>Methylocapsa</taxon>
    </lineage>
</organism>
<feature type="transmembrane region" description="Helical" evidence="1">
    <location>
        <begin position="6"/>
        <end position="26"/>
    </location>
</feature>
<dbReference type="Proteomes" id="UP000198755">
    <property type="component" value="Unassembled WGS sequence"/>
</dbReference>
<keyword evidence="1" id="KW-1133">Transmembrane helix</keyword>